<organism evidence="1 2">
    <name type="scientific">Malus baccata</name>
    <name type="common">Siberian crab apple</name>
    <name type="synonym">Pyrus baccata</name>
    <dbReference type="NCBI Taxonomy" id="106549"/>
    <lineage>
        <taxon>Eukaryota</taxon>
        <taxon>Viridiplantae</taxon>
        <taxon>Streptophyta</taxon>
        <taxon>Embryophyta</taxon>
        <taxon>Tracheophyta</taxon>
        <taxon>Spermatophyta</taxon>
        <taxon>Magnoliopsida</taxon>
        <taxon>eudicotyledons</taxon>
        <taxon>Gunneridae</taxon>
        <taxon>Pentapetalae</taxon>
        <taxon>rosids</taxon>
        <taxon>fabids</taxon>
        <taxon>Rosales</taxon>
        <taxon>Rosaceae</taxon>
        <taxon>Amygdaloideae</taxon>
        <taxon>Maleae</taxon>
        <taxon>Malus</taxon>
    </lineage>
</organism>
<dbReference type="Proteomes" id="UP000315295">
    <property type="component" value="Unassembled WGS sequence"/>
</dbReference>
<gene>
    <name evidence="1" type="ORF">C1H46_045149</name>
</gene>
<dbReference type="AlphaFoldDB" id="A0A540K513"/>
<protein>
    <submittedName>
        <fullName evidence="1">Uncharacterized protein</fullName>
    </submittedName>
</protein>
<evidence type="ECO:0000313" key="2">
    <source>
        <dbReference type="Proteomes" id="UP000315295"/>
    </source>
</evidence>
<dbReference type="STRING" id="106549.A0A540K513"/>
<evidence type="ECO:0000313" key="1">
    <source>
        <dbReference type="EMBL" id="TQD69318.1"/>
    </source>
</evidence>
<reference evidence="1 2" key="1">
    <citation type="journal article" date="2019" name="G3 (Bethesda)">
        <title>Sequencing of a Wild Apple (Malus baccata) Genome Unravels the Differences Between Cultivated and Wild Apple Species Regarding Disease Resistance and Cold Tolerance.</title>
        <authorList>
            <person name="Chen X."/>
        </authorList>
    </citation>
    <scope>NUCLEOTIDE SEQUENCE [LARGE SCALE GENOMIC DNA]</scope>
    <source>
        <strain evidence="2">cv. Shandingzi</strain>
        <tissue evidence="1">Leaves</tissue>
    </source>
</reference>
<proteinExistence type="predicted"/>
<dbReference type="EMBL" id="VIEB01003965">
    <property type="protein sequence ID" value="TQD69318.1"/>
    <property type="molecule type" value="Genomic_DNA"/>
</dbReference>
<sequence length="77" mass="8709">MLVLNIKHQEGFGKYFGLQADFGASKKKVFEEVRNRVDERVNGWAEQFLSQAGKEVLIKSVATTLPNYAMSCFKLPV</sequence>
<name>A0A540K513_MALBA</name>
<keyword evidence="2" id="KW-1185">Reference proteome</keyword>
<comment type="caution">
    <text evidence="1">The sequence shown here is derived from an EMBL/GenBank/DDBJ whole genome shotgun (WGS) entry which is preliminary data.</text>
</comment>
<accession>A0A540K513</accession>